<feature type="region of interest" description="Disordered" evidence="5">
    <location>
        <begin position="84"/>
        <end position="103"/>
    </location>
</feature>
<dbReference type="GO" id="GO:0006882">
    <property type="term" value="P:intracellular zinc ion homeostasis"/>
    <property type="evidence" value="ECO:0007669"/>
    <property type="project" value="TreeGrafter"/>
</dbReference>
<reference evidence="7" key="1">
    <citation type="submission" date="2021-02" db="EMBL/GenBank/DDBJ databases">
        <authorList>
            <person name="Dougan E. K."/>
            <person name="Rhodes N."/>
            <person name="Thang M."/>
            <person name="Chan C."/>
        </authorList>
    </citation>
    <scope>NUCLEOTIDE SEQUENCE</scope>
</reference>
<gene>
    <name evidence="7" type="primary">zipt-7.1</name>
    <name evidence="7" type="ORF">SPIL2461_LOCUS13083</name>
</gene>
<dbReference type="GO" id="GO:0005385">
    <property type="term" value="F:zinc ion transmembrane transporter activity"/>
    <property type="evidence" value="ECO:0007669"/>
    <property type="project" value="TreeGrafter"/>
</dbReference>
<comment type="subcellular location">
    <subcellularLocation>
        <location evidence="1">Membrane</location>
        <topology evidence="1">Multi-pass membrane protein</topology>
    </subcellularLocation>
</comment>
<keyword evidence="4 6" id="KW-0472">Membrane</keyword>
<dbReference type="PROSITE" id="PS51257">
    <property type="entry name" value="PROKAR_LIPOPROTEIN"/>
    <property type="match status" value="1"/>
</dbReference>
<keyword evidence="8" id="KW-1185">Reference proteome</keyword>
<organism evidence="7 8">
    <name type="scientific">Symbiodinium pilosum</name>
    <name type="common">Dinoflagellate</name>
    <dbReference type="NCBI Taxonomy" id="2952"/>
    <lineage>
        <taxon>Eukaryota</taxon>
        <taxon>Sar</taxon>
        <taxon>Alveolata</taxon>
        <taxon>Dinophyceae</taxon>
        <taxon>Suessiales</taxon>
        <taxon>Symbiodiniaceae</taxon>
        <taxon>Symbiodinium</taxon>
    </lineage>
</organism>
<evidence type="ECO:0000256" key="4">
    <source>
        <dbReference type="ARBA" id="ARBA00023136"/>
    </source>
</evidence>
<feature type="transmembrane region" description="Helical" evidence="6">
    <location>
        <begin position="184"/>
        <end position="203"/>
    </location>
</feature>
<evidence type="ECO:0000256" key="6">
    <source>
        <dbReference type="SAM" id="Phobius"/>
    </source>
</evidence>
<dbReference type="InterPro" id="IPR003689">
    <property type="entry name" value="ZIP"/>
</dbReference>
<dbReference type="PANTHER" id="PTHR16950:SF16">
    <property type="entry name" value="ZINC TRANSPORTER ZIP13"/>
    <property type="match status" value="1"/>
</dbReference>
<evidence type="ECO:0000256" key="2">
    <source>
        <dbReference type="ARBA" id="ARBA00022692"/>
    </source>
</evidence>
<protein>
    <submittedName>
        <fullName evidence="7">Zipt-7.1 protein</fullName>
    </submittedName>
</protein>
<proteinExistence type="predicted"/>
<feature type="transmembrane region" description="Helical" evidence="6">
    <location>
        <begin position="245"/>
        <end position="264"/>
    </location>
</feature>
<dbReference type="EMBL" id="CAJNIZ010028058">
    <property type="protein sequence ID" value="CAE7504959.1"/>
    <property type="molecule type" value="Genomic_DNA"/>
</dbReference>
<feature type="transmembrane region" description="Helical" evidence="6">
    <location>
        <begin position="209"/>
        <end position="225"/>
    </location>
</feature>
<accession>A0A812T1R1</accession>
<evidence type="ECO:0000256" key="1">
    <source>
        <dbReference type="ARBA" id="ARBA00004141"/>
    </source>
</evidence>
<dbReference type="GO" id="GO:0016020">
    <property type="term" value="C:membrane"/>
    <property type="evidence" value="ECO:0007669"/>
    <property type="project" value="UniProtKB-SubCell"/>
</dbReference>
<comment type="caution">
    <text evidence="7">The sequence shown here is derived from an EMBL/GenBank/DDBJ whole genome shotgun (WGS) entry which is preliminary data.</text>
</comment>
<keyword evidence="2 6" id="KW-0812">Transmembrane</keyword>
<dbReference type="AlphaFoldDB" id="A0A812T1R1"/>
<keyword evidence="3 6" id="KW-1133">Transmembrane helix</keyword>
<evidence type="ECO:0000313" key="7">
    <source>
        <dbReference type="EMBL" id="CAE7504959.1"/>
    </source>
</evidence>
<dbReference type="PANTHER" id="PTHR16950">
    <property type="entry name" value="ZINC TRANSPORTER SLC39A7 HISTIDINE-RICH MEMBRANE PROTEIN KE4"/>
    <property type="match status" value="1"/>
</dbReference>
<dbReference type="OrthoDB" id="46759at2759"/>
<feature type="transmembrane region" description="Helical" evidence="6">
    <location>
        <begin position="57"/>
        <end position="80"/>
    </location>
</feature>
<dbReference type="Proteomes" id="UP000649617">
    <property type="component" value="Unassembled WGS sequence"/>
</dbReference>
<name>A0A812T1R1_SYMPI</name>
<evidence type="ECO:0000256" key="3">
    <source>
        <dbReference type="ARBA" id="ARBA00022989"/>
    </source>
</evidence>
<dbReference type="Pfam" id="PF02535">
    <property type="entry name" value="Zip"/>
    <property type="match status" value="1"/>
</dbReference>
<evidence type="ECO:0000256" key="5">
    <source>
        <dbReference type="SAM" id="MobiDB-lite"/>
    </source>
</evidence>
<evidence type="ECO:0000313" key="8">
    <source>
        <dbReference type="Proteomes" id="UP000649617"/>
    </source>
</evidence>
<sequence>MFGPLKRMVMKPVVSAMLFAFASGALLACAFFLLLFESTHLIGVGWTAEVDIVWRWGAMILAGMVVPPVVETIMSLIMMARQGPSTSEQSPEDAEKSPESPELAGLDDAQKFRAKARLLGAVIIGDFFHNLCDGFFIAAAFQGCGNAFGWSVATGTILHELPQEIADFIILTGPVAGLSTPKALAFNFLSGLSVLLGALIVAATPVDNSLIGLILAFGGGVYIHVGATDCLPKMYDPKLRFGERLCAFLSFAVGAVCIGLILIGHEHCVPEGSSHDHGSGHDGHAH</sequence>